<dbReference type="EMBL" id="BMVW01000004">
    <property type="protein sequence ID" value="GGZ07095.1"/>
    <property type="molecule type" value="Genomic_DNA"/>
</dbReference>
<dbReference type="Proteomes" id="UP000622166">
    <property type="component" value="Unassembled WGS sequence"/>
</dbReference>
<proteinExistence type="predicted"/>
<reference evidence="1" key="1">
    <citation type="journal article" date="2014" name="Int. J. Syst. Evol. Microbiol.">
        <title>Complete genome sequence of Corynebacterium casei LMG S-19264T (=DSM 44701T), isolated from a smear-ripened cheese.</title>
        <authorList>
            <consortium name="US DOE Joint Genome Institute (JGI-PGF)"/>
            <person name="Walter F."/>
            <person name="Albersmeier A."/>
            <person name="Kalinowski J."/>
            <person name="Ruckert C."/>
        </authorList>
    </citation>
    <scope>NUCLEOTIDE SEQUENCE</scope>
    <source>
        <strain evidence="1">JCM 4815</strain>
    </source>
</reference>
<protein>
    <submittedName>
        <fullName evidence="1">Uncharacterized protein</fullName>
    </submittedName>
</protein>
<evidence type="ECO:0000313" key="1">
    <source>
        <dbReference type="EMBL" id="GGZ07095.1"/>
    </source>
</evidence>
<sequence>MVVPVPLVRRVPVPVVEIVDVVAVPDRGMSAVRAVLVVVPGVGDVSLGLALVPVAGVLPVQMPVVRVVDVVAVLDDGVPAGRAVAVLVSGVFLVNGGHGAHLQGVRASGWEHSQASHMTGVIGML</sequence>
<dbReference type="AlphaFoldDB" id="A0A918PH03"/>
<name>A0A918PH03_9ACTN</name>
<gene>
    <name evidence="1" type="ORF">GCM10010365_27660</name>
</gene>
<evidence type="ECO:0000313" key="2">
    <source>
        <dbReference type="Proteomes" id="UP000622166"/>
    </source>
</evidence>
<comment type="caution">
    <text evidence="1">The sequence shown here is derived from an EMBL/GenBank/DDBJ whole genome shotgun (WGS) entry which is preliminary data.</text>
</comment>
<reference evidence="1" key="2">
    <citation type="submission" date="2020-09" db="EMBL/GenBank/DDBJ databases">
        <authorList>
            <person name="Sun Q."/>
            <person name="Ohkuma M."/>
        </authorList>
    </citation>
    <scope>NUCLEOTIDE SEQUENCE</scope>
    <source>
        <strain evidence="1">JCM 4815</strain>
    </source>
</reference>
<accession>A0A918PH03</accession>
<keyword evidence="2" id="KW-1185">Reference proteome</keyword>
<organism evidence="1 2">
    <name type="scientific">Streptomyces poonensis</name>
    <dbReference type="NCBI Taxonomy" id="68255"/>
    <lineage>
        <taxon>Bacteria</taxon>
        <taxon>Bacillati</taxon>
        <taxon>Actinomycetota</taxon>
        <taxon>Actinomycetes</taxon>
        <taxon>Kitasatosporales</taxon>
        <taxon>Streptomycetaceae</taxon>
        <taxon>Streptomyces</taxon>
    </lineage>
</organism>